<feature type="compositionally biased region" description="Polar residues" evidence="1">
    <location>
        <begin position="788"/>
        <end position="798"/>
    </location>
</feature>
<feature type="compositionally biased region" description="Polar residues" evidence="1">
    <location>
        <begin position="517"/>
        <end position="527"/>
    </location>
</feature>
<feature type="compositionally biased region" description="Polar residues" evidence="1">
    <location>
        <begin position="621"/>
        <end position="631"/>
    </location>
</feature>
<feature type="compositionally biased region" description="Low complexity" evidence="1">
    <location>
        <begin position="246"/>
        <end position="258"/>
    </location>
</feature>
<dbReference type="Proteomes" id="UP000780801">
    <property type="component" value="Unassembled WGS sequence"/>
</dbReference>
<feature type="compositionally biased region" description="Polar residues" evidence="1">
    <location>
        <begin position="700"/>
        <end position="723"/>
    </location>
</feature>
<dbReference type="InterPro" id="IPR011989">
    <property type="entry name" value="ARM-like"/>
</dbReference>
<keyword evidence="3" id="KW-1185">Reference proteome</keyword>
<feature type="compositionally biased region" description="Low complexity" evidence="1">
    <location>
        <begin position="603"/>
        <end position="620"/>
    </location>
</feature>
<feature type="region of interest" description="Disordered" evidence="1">
    <location>
        <begin position="498"/>
        <end position="674"/>
    </location>
</feature>
<feature type="compositionally biased region" description="Low complexity" evidence="1">
    <location>
        <begin position="756"/>
        <end position="778"/>
    </location>
</feature>
<protein>
    <submittedName>
        <fullName evidence="2">Uncharacterized protein</fullName>
    </submittedName>
</protein>
<evidence type="ECO:0000313" key="2">
    <source>
        <dbReference type="EMBL" id="KAF9578455.1"/>
    </source>
</evidence>
<feature type="compositionally biased region" description="Low complexity" evidence="1">
    <location>
        <begin position="316"/>
        <end position="333"/>
    </location>
</feature>
<dbReference type="SUPFAM" id="SSF48371">
    <property type="entry name" value="ARM repeat"/>
    <property type="match status" value="1"/>
</dbReference>
<feature type="region of interest" description="Disordered" evidence="1">
    <location>
        <begin position="756"/>
        <end position="872"/>
    </location>
</feature>
<evidence type="ECO:0000313" key="3">
    <source>
        <dbReference type="Proteomes" id="UP000780801"/>
    </source>
</evidence>
<feature type="region of interest" description="Disordered" evidence="1">
    <location>
        <begin position="695"/>
        <end position="727"/>
    </location>
</feature>
<feature type="compositionally biased region" description="Polar residues" evidence="1">
    <location>
        <begin position="857"/>
        <end position="872"/>
    </location>
</feature>
<dbReference type="EMBL" id="JAABOA010003636">
    <property type="protein sequence ID" value="KAF9578455.1"/>
    <property type="molecule type" value="Genomic_DNA"/>
</dbReference>
<dbReference type="Gene3D" id="1.25.10.10">
    <property type="entry name" value="Leucine-rich Repeat Variant"/>
    <property type="match status" value="1"/>
</dbReference>
<sequence length="893" mass="95599">MVKLWTFRQADIRMTILRLFEVYLKAIVLGQGGTEVLSQIIIPEILAGLQDADPKIYMASLSGLATAIPYALLVTTYVETDVKIKFSIKSLYEQTLIPQIMAFWISEDSSRESRVELIEVVMGMWCSIYTLGLHNHAAVKDLSATLTLTLVSVMKLSSVQERVDLISRSFTKHSTNSLFCVHGLLKFLPQFLLDDEREVREAAARAISMVAQQAVTLASTSAESTIVDQPDSQTSSESEKQQDGGSSSAATSPSSVHASRIRQYCEKQQSLLPPRRSIFSRSTFASERSFSGLNGSSPSGGGSHSAVGSMIGRTNSMTDISSSRRSSMVSQDSFMISEHGSLRTPGAVTPSITRTESFSGEGPSLKEGSEELQALPNQPHATVQARVHAGQEARSNSFSSSNLASNSHRDQSDSAGIQTNTGLEAAGHEDHSESDTVTVEEELMKALEEAKVQMKLRQQQVHGASQSSLSTTSTPKLEAEAVAPVAKVTTVFKAAAFDWDNGDGDDDDGWGEDNLETIDSSTKPQQTVEDEQERKRKEMEMAEKEEQLRLKRDQKQQEMQAKREARRQQLAEKQLQKKATSIATGGIKKLGVSPAASERGLISPVSPSSTSRSPTTLSSTAGVKSTNTVETVASRLARLPIGQFEEENDGWGMDDGLDMSSALEQPTTKPDEDDDLFKDLEVAYKAPTYVKAGASDLGENGNSVRSTPLLGSNASATTLTTDNSSRKDIDNFAKSASQKSVLAVKETATITTGTSLLSSSLTSVTSPAVVSPVSSPGTLPSPRDHSSRNSSQKSSPVSTPLRVASPAPGSVGKGKLSVTSSTSTTTVSETTTITETTTKTSATLREASKSIAPPPSLSTASVSLEPKVTTTPSIALSVDEAALEDDGWGDEWE</sequence>
<comment type="caution">
    <text evidence="2">The sequence shown here is derived from an EMBL/GenBank/DDBJ whole genome shotgun (WGS) entry which is preliminary data.</text>
</comment>
<dbReference type="OrthoDB" id="447103at2759"/>
<name>A0A9P6KBA0_9FUNG</name>
<evidence type="ECO:0000256" key="1">
    <source>
        <dbReference type="SAM" id="MobiDB-lite"/>
    </source>
</evidence>
<feature type="compositionally biased region" description="Acidic residues" evidence="1">
    <location>
        <begin position="500"/>
        <end position="516"/>
    </location>
</feature>
<organism evidence="2 3">
    <name type="scientific">Lunasporangiospora selenospora</name>
    <dbReference type="NCBI Taxonomy" id="979761"/>
    <lineage>
        <taxon>Eukaryota</taxon>
        <taxon>Fungi</taxon>
        <taxon>Fungi incertae sedis</taxon>
        <taxon>Mucoromycota</taxon>
        <taxon>Mortierellomycotina</taxon>
        <taxon>Mortierellomycetes</taxon>
        <taxon>Mortierellales</taxon>
        <taxon>Mortierellaceae</taxon>
        <taxon>Lunasporangiospora</taxon>
    </lineage>
</organism>
<feature type="compositionally biased region" description="Low complexity" evidence="1">
    <location>
        <begin position="395"/>
        <end position="406"/>
    </location>
</feature>
<dbReference type="InterPro" id="IPR016024">
    <property type="entry name" value="ARM-type_fold"/>
</dbReference>
<proteinExistence type="predicted"/>
<feature type="region of interest" description="Disordered" evidence="1">
    <location>
        <begin position="456"/>
        <end position="475"/>
    </location>
</feature>
<reference evidence="2" key="1">
    <citation type="journal article" date="2020" name="Fungal Divers.">
        <title>Resolving the Mortierellaceae phylogeny through synthesis of multi-gene phylogenetics and phylogenomics.</title>
        <authorList>
            <person name="Vandepol N."/>
            <person name="Liber J."/>
            <person name="Desiro A."/>
            <person name="Na H."/>
            <person name="Kennedy M."/>
            <person name="Barry K."/>
            <person name="Grigoriev I.V."/>
            <person name="Miller A.N."/>
            <person name="O'Donnell K."/>
            <person name="Stajich J.E."/>
            <person name="Bonito G."/>
        </authorList>
    </citation>
    <scope>NUCLEOTIDE SEQUENCE</scope>
    <source>
        <strain evidence="2">KOD1015</strain>
    </source>
</reference>
<feature type="compositionally biased region" description="Polar residues" evidence="1">
    <location>
        <begin position="221"/>
        <end position="236"/>
    </location>
</feature>
<accession>A0A9P6KBA0</accession>
<gene>
    <name evidence="2" type="ORF">BGW38_005726</name>
</gene>
<feature type="compositionally biased region" description="Basic and acidic residues" evidence="1">
    <location>
        <begin position="532"/>
        <end position="570"/>
    </location>
</feature>
<feature type="region of interest" description="Disordered" evidence="1">
    <location>
        <begin position="289"/>
        <end position="416"/>
    </location>
</feature>
<feature type="region of interest" description="Disordered" evidence="1">
    <location>
        <begin position="221"/>
        <end position="260"/>
    </location>
</feature>
<dbReference type="AlphaFoldDB" id="A0A9P6KBA0"/>
<feature type="compositionally biased region" description="Low complexity" evidence="1">
    <location>
        <begin position="817"/>
        <end position="843"/>
    </location>
</feature>